<name>A0A5J6RI23_9BACT</name>
<gene>
    <name evidence="1" type="ORF">ACBT_1180</name>
</gene>
<dbReference type="Proteomes" id="UP000509513">
    <property type="component" value="Chromosome"/>
</dbReference>
<reference evidence="1 2" key="1">
    <citation type="submission" date="2020-05" db="EMBL/GenBank/DDBJ databases">
        <title>Complete genome sequencing of Campylobacter and Arcobacter type strains.</title>
        <authorList>
            <person name="Miller W.G."/>
            <person name="Yee E."/>
        </authorList>
    </citation>
    <scope>NUCLEOTIDE SEQUENCE [LARGE SCALE GENOMIC DNA]</scope>
    <source>
        <strain evidence="1 2">LMG 21996</strain>
    </source>
</reference>
<sequence length="51" mass="6002">MLPYVLNSDSVSILIDSDVVVIYKTDKNYDKIVKNLKLKNWNIVRTLIKYD</sequence>
<evidence type="ECO:0000313" key="1">
    <source>
        <dbReference type="EMBL" id="QKJ27090.1"/>
    </source>
</evidence>
<proteinExistence type="predicted"/>
<dbReference type="AlphaFoldDB" id="A0A5J6RI23"/>
<evidence type="ECO:0000313" key="2">
    <source>
        <dbReference type="Proteomes" id="UP000509513"/>
    </source>
</evidence>
<dbReference type="EMBL" id="CP054051">
    <property type="protein sequence ID" value="QKJ27090.1"/>
    <property type="molecule type" value="Genomic_DNA"/>
</dbReference>
<accession>A0A5J6RI23</accession>
<dbReference type="KEGG" id="acib:ACBT_1180"/>
<organism evidence="1 2">
    <name type="scientific">Aliarcobacter cibarius</name>
    <dbReference type="NCBI Taxonomy" id="255507"/>
    <lineage>
        <taxon>Bacteria</taxon>
        <taxon>Pseudomonadati</taxon>
        <taxon>Campylobacterota</taxon>
        <taxon>Epsilonproteobacteria</taxon>
        <taxon>Campylobacterales</taxon>
        <taxon>Arcobacteraceae</taxon>
        <taxon>Aliarcobacter</taxon>
    </lineage>
</organism>
<protein>
    <submittedName>
        <fullName evidence="1">Uncharacterized protein</fullName>
    </submittedName>
</protein>
<dbReference type="RefSeq" id="WP_157833404.1">
    <property type="nucleotide sequence ID" value="NZ_CP043857.1"/>
</dbReference>